<dbReference type="Pfam" id="PF20275">
    <property type="entry name" value="CTD10"/>
    <property type="match status" value="1"/>
</dbReference>
<evidence type="ECO:0000259" key="3">
    <source>
        <dbReference type="Pfam" id="PF20275"/>
    </source>
</evidence>
<evidence type="ECO:0000256" key="1">
    <source>
        <dbReference type="SAM" id="Coils"/>
    </source>
</evidence>
<dbReference type="InterPro" id="IPR046919">
    <property type="entry name" value="ABC-3C_CTD10"/>
</dbReference>
<dbReference type="Pfam" id="PF10088">
    <property type="entry name" value="DUF2326"/>
    <property type="match status" value="1"/>
</dbReference>
<dbReference type="Proteomes" id="UP000595362">
    <property type="component" value="Chromosome"/>
</dbReference>
<accession>A0A7T5UIM9</accession>
<protein>
    <submittedName>
        <fullName evidence="4">DUF2326 domain-containing protein</fullName>
    </submittedName>
</protein>
<keyword evidence="1" id="KW-0175">Coiled coil</keyword>
<reference evidence="4 5" key="1">
    <citation type="submission" date="2020-07" db="EMBL/GenBank/DDBJ databases">
        <title>Huge and variable diversity of episymbiotic CPR bacteria and DPANN archaea in groundwater ecosystems.</title>
        <authorList>
            <person name="He C.Y."/>
            <person name="Keren R."/>
            <person name="Whittaker M."/>
            <person name="Farag I.F."/>
            <person name="Doudna J."/>
            <person name="Cate J.H.D."/>
            <person name="Banfield J.F."/>
        </authorList>
    </citation>
    <scope>NUCLEOTIDE SEQUENCE [LARGE SCALE GENOMIC DNA]</scope>
    <source>
        <strain evidence="4">NC_groundwater_70_Ag_B-0.1um_54_66</strain>
    </source>
</reference>
<dbReference type="InterPro" id="IPR018760">
    <property type="entry name" value="DUF2326"/>
</dbReference>
<organism evidence="4 5">
    <name type="scientific">Micavibrio aeruginosavorus</name>
    <dbReference type="NCBI Taxonomy" id="349221"/>
    <lineage>
        <taxon>Bacteria</taxon>
        <taxon>Pseudomonadati</taxon>
        <taxon>Bdellovibrionota</taxon>
        <taxon>Bdellovibrionia</taxon>
        <taxon>Bdellovibrionales</taxon>
        <taxon>Pseudobdellovibrionaceae</taxon>
        <taxon>Micavibrio</taxon>
    </lineage>
</organism>
<proteinExistence type="predicted"/>
<evidence type="ECO:0000313" key="4">
    <source>
        <dbReference type="EMBL" id="QQG36858.1"/>
    </source>
</evidence>
<feature type="coiled-coil region" evidence="1">
    <location>
        <begin position="90"/>
        <end position="117"/>
    </location>
</feature>
<name>A0A7T5UIM9_9BACT</name>
<sequence length="291" mass="32937">MAYEDDVSISAIDRLYEEAGVILPGMTLKNIKEVQTFHKSVVHNRQMHLSNEVKRYQDLVLNRDQVVQSLATRRAEVMRILRSHGALDQYLKLNEDIAKAEGELKFLKEKLSTAESLELGNTSLEKDRLLLKERMQIDLKEREEIVKQASVSFSKYTSLLYEHPGTLSIDATDNGPSFKTRIDGARGKGIKNMVIFCFDMMIMEIMHSRGMGPGFLIHDSHLFDGVDDRQVAKALIAGAQASEEFGFQYIVTFNSNDLPRSELGDFPIDKYILPVKLTDAEETGGLFGLRF</sequence>
<evidence type="ECO:0000313" key="5">
    <source>
        <dbReference type="Proteomes" id="UP000595362"/>
    </source>
</evidence>
<gene>
    <name evidence="4" type="ORF">HYS17_03540</name>
</gene>
<dbReference type="EMBL" id="CP066681">
    <property type="protein sequence ID" value="QQG36858.1"/>
    <property type="molecule type" value="Genomic_DNA"/>
</dbReference>
<evidence type="ECO:0000259" key="2">
    <source>
        <dbReference type="Pfam" id="PF10088"/>
    </source>
</evidence>
<feature type="domain" description="DUF2326" evidence="2">
    <location>
        <begin position="158"/>
        <end position="291"/>
    </location>
</feature>
<dbReference type="AlphaFoldDB" id="A0A7T5UIM9"/>
<feature type="domain" description="ABC-three component systems C-terminal" evidence="3">
    <location>
        <begin position="7"/>
        <end position="118"/>
    </location>
</feature>